<dbReference type="Gene3D" id="3.90.1150.10">
    <property type="entry name" value="Aspartate Aminotransferase, domain 1"/>
    <property type="match status" value="1"/>
</dbReference>
<keyword evidence="18" id="KW-1185">Reference proteome</keyword>
<dbReference type="EC" id="2.6.1.17" evidence="13"/>
<dbReference type="RefSeq" id="WP_030827723.1">
    <property type="nucleotide sequence ID" value="NZ_JBFBKA010000005.1"/>
</dbReference>
<proteinExistence type="inferred from homology"/>
<evidence type="ECO:0000256" key="4">
    <source>
        <dbReference type="ARBA" id="ARBA00011738"/>
    </source>
</evidence>
<keyword evidence="7" id="KW-0028">Amino-acid biosynthesis</keyword>
<evidence type="ECO:0000256" key="1">
    <source>
        <dbReference type="ARBA" id="ARBA00001933"/>
    </source>
</evidence>
<comment type="caution">
    <text evidence="17">The sequence shown here is derived from an EMBL/GenBank/DDBJ whole genome shotgun (WGS) entry which is preliminary data.</text>
</comment>
<dbReference type="OrthoDB" id="9763453at2"/>
<dbReference type="CDD" id="cd00609">
    <property type="entry name" value="AAT_like"/>
    <property type="match status" value="1"/>
</dbReference>
<dbReference type="FunFam" id="3.40.640.10:FF:000076">
    <property type="entry name" value="N-succinyldiaminopimelate aminotransferase DapC"/>
    <property type="match status" value="1"/>
</dbReference>
<evidence type="ECO:0000256" key="8">
    <source>
        <dbReference type="ARBA" id="ARBA00022679"/>
    </source>
</evidence>
<dbReference type="EMBL" id="LGCN01000085">
    <property type="protein sequence ID" value="KOT42025.1"/>
    <property type="molecule type" value="Genomic_DNA"/>
</dbReference>
<gene>
    <name evidence="17" type="ORF">ADK41_09095</name>
</gene>
<dbReference type="Pfam" id="PF00155">
    <property type="entry name" value="Aminotran_1_2"/>
    <property type="match status" value="1"/>
</dbReference>
<accession>A0A0M9X9V4</accession>
<dbReference type="GO" id="GO:0030170">
    <property type="term" value="F:pyridoxal phosphate binding"/>
    <property type="evidence" value="ECO:0007669"/>
    <property type="project" value="InterPro"/>
</dbReference>
<evidence type="ECO:0000256" key="7">
    <source>
        <dbReference type="ARBA" id="ARBA00022605"/>
    </source>
</evidence>
<evidence type="ECO:0000256" key="3">
    <source>
        <dbReference type="ARBA" id="ARBA00008954"/>
    </source>
</evidence>
<evidence type="ECO:0000256" key="13">
    <source>
        <dbReference type="ARBA" id="ARBA00066978"/>
    </source>
</evidence>
<dbReference type="GO" id="GO:0008652">
    <property type="term" value="P:amino acid biosynthetic process"/>
    <property type="evidence" value="ECO:0007669"/>
    <property type="project" value="UniProtKB-KW"/>
</dbReference>
<dbReference type="PATRIC" id="fig|36816.3.peg.1958"/>
<keyword evidence="6 17" id="KW-0032">Aminotransferase</keyword>
<dbReference type="InterPro" id="IPR051326">
    <property type="entry name" value="Kynurenine-oxoglutarate_AT"/>
</dbReference>
<dbReference type="InterPro" id="IPR015421">
    <property type="entry name" value="PyrdxlP-dep_Trfase_major"/>
</dbReference>
<sequence>MTAMTSSARPFLNRRLAEFGTTIFAEMSALALRTGSINLGQGFPDTDGPEEVREAAVRALRDGRGNQYPPGPGVPELRAAVAAHQKRRYGLTVDPDTEVLVTAGATEAIAAALLALVEPGDEVIALEPYYDSYAACIAMAGGARVPVTLRPREGRFHLDLDELRDAVTDRTRLLLLNTPHNPTGTVLTRGELAAIAELAVERDLLVVTDEVYEHLVFDDAEHIPLATFPGMRDRTVTISSAGKTFSFTGWKVGWITANGPLVSAVRTAKQYLTYVSAGPFQYAIAEALRLPDSYFDGFRADLHRKRDLLGDGLRAAGFEVYQPQGTYFITTDITPFGEKDAHAFCRALPERCGVVAVPNSVFYDDPDAGRSQVRFTFCKRDDVLHEAADRLHRMAP</sequence>
<evidence type="ECO:0000256" key="15">
    <source>
        <dbReference type="ARBA" id="ARBA00078668"/>
    </source>
</evidence>
<evidence type="ECO:0000256" key="12">
    <source>
        <dbReference type="ARBA" id="ARBA00060594"/>
    </source>
</evidence>
<evidence type="ECO:0000256" key="9">
    <source>
        <dbReference type="ARBA" id="ARBA00022898"/>
    </source>
</evidence>
<dbReference type="Gene3D" id="3.40.640.10">
    <property type="entry name" value="Type I PLP-dependent aspartate aminotransferase-like (Major domain)"/>
    <property type="match status" value="1"/>
</dbReference>
<keyword evidence="9" id="KW-0663">Pyridoxal phosphate</keyword>
<dbReference type="NCBIfam" id="NF005855">
    <property type="entry name" value="PRK07777.1"/>
    <property type="match status" value="1"/>
</dbReference>
<protein>
    <recommendedName>
        <fullName evidence="14">Probable N-succinyldiaminopimelate aminotransferase DapC</fullName>
        <ecNumber evidence="13">2.6.1.17</ecNumber>
    </recommendedName>
    <alternativeName>
        <fullName evidence="15">DAP-AT</fullName>
    </alternativeName>
</protein>
<dbReference type="Proteomes" id="UP000037773">
    <property type="component" value="Unassembled WGS sequence"/>
</dbReference>
<dbReference type="PANTHER" id="PTHR43807:SF20">
    <property type="entry name" value="FI04487P"/>
    <property type="match status" value="1"/>
</dbReference>
<feature type="domain" description="Aminotransferase class I/classII large" evidence="16">
    <location>
        <begin position="37"/>
        <end position="391"/>
    </location>
</feature>
<comment type="similarity">
    <text evidence="3">Belongs to the class-III pyridoxal-phosphate-dependent aminotransferase family.</text>
</comment>
<evidence type="ECO:0000256" key="11">
    <source>
        <dbReference type="ARBA" id="ARBA00055496"/>
    </source>
</evidence>
<dbReference type="PANTHER" id="PTHR43807">
    <property type="entry name" value="FI04487P"/>
    <property type="match status" value="1"/>
</dbReference>
<organism evidence="17 18">
    <name type="scientific">Streptomyces caelestis</name>
    <dbReference type="NCBI Taxonomy" id="36816"/>
    <lineage>
        <taxon>Bacteria</taxon>
        <taxon>Bacillati</taxon>
        <taxon>Actinomycetota</taxon>
        <taxon>Actinomycetes</taxon>
        <taxon>Kitasatosporales</taxon>
        <taxon>Streptomycetaceae</taxon>
        <taxon>Streptomyces</taxon>
    </lineage>
</organism>
<dbReference type="InterPro" id="IPR015424">
    <property type="entry name" value="PyrdxlP-dep_Trfase"/>
</dbReference>
<dbReference type="InterPro" id="IPR015422">
    <property type="entry name" value="PyrdxlP-dep_Trfase_small"/>
</dbReference>
<comment type="subcellular location">
    <subcellularLocation>
        <location evidence="2">Cytoplasm</location>
    </subcellularLocation>
</comment>
<evidence type="ECO:0000256" key="14">
    <source>
        <dbReference type="ARBA" id="ARBA00073795"/>
    </source>
</evidence>
<keyword evidence="8 17" id="KW-0808">Transferase</keyword>
<evidence type="ECO:0000259" key="16">
    <source>
        <dbReference type="Pfam" id="PF00155"/>
    </source>
</evidence>
<name>A0A0M9X9V4_9ACTN</name>
<dbReference type="GO" id="GO:0009016">
    <property type="term" value="F:succinyldiaminopimelate transaminase activity"/>
    <property type="evidence" value="ECO:0007669"/>
    <property type="project" value="UniProtKB-EC"/>
</dbReference>
<evidence type="ECO:0000313" key="17">
    <source>
        <dbReference type="EMBL" id="KOT42025.1"/>
    </source>
</evidence>
<dbReference type="AlphaFoldDB" id="A0A0M9X9V4"/>
<dbReference type="GO" id="GO:0005737">
    <property type="term" value="C:cytoplasm"/>
    <property type="evidence" value="ECO:0007669"/>
    <property type="project" value="UniProtKB-SubCell"/>
</dbReference>
<comment type="function">
    <text evidence="11">Involved in the lysine biosynthetic pathways. It catalyzes the transfer of an amino group from L-glutamate to N-succinyl-2-l-amino-6-oxoheptanedioate (N-succinyl-2-l-amino-6-ketopimelate) in a PLP-dependent reaction, yielding as products N-succinyl-l-2,6-diaminoheptanedioate (N-succinyl-diaminopimelate) and 2-oxoglutarate.</text>
</comment>
<dbReference type="InterPro" id="IPR004839">
    <property type="entry name" value="Aminotransferase_I/II_large"/>
</dbReference>
<evidence type="ECO:0000256" key="2">
    <source>
        <dbReference type="ARBA" id="ARBA00004496"/>
    </source>
</evidence>
<evidence type="ECO:0000256" key="6">
    <source>
        <dbReference type="ARBA" id="ARBA00022576"/>
    </source>
</evidence>
<reference evidence="17 18" key="1">
    <citation type="submission" date="2015-07" db="EMBL/GenBank/DDBJ databases">
        <authorList>
            <person name="Noorani M."/>
        </authorList>
    </citation>
    <scope>NUCLEOTIDE SEQUENCE [LARGE SCALE GENOMIC DNA]</scope>
    <source>
        <strain evidence="17 18">NRRL B-24567</strain>
    </source>
</reference>
<comment type="subunit">
    <text evidence="4">Homodimer.</text>
</comment>
<keyword evidence="5" id="KW-0963">Cytoplasm</keyword>
<evidence type="ECO:0000313" key="18">
    <source>
        <dbReference type="Proteomes" id="UP000037773"/>
    </source>
</evidence>
<comment type="cofactor">
    <cofactor evidence="1">
        <name>pyridoxal 5'-phosphate</name>
        <dbReference type="ChEBI" id="CHEBI:597326"/>
    </cofactor>
</comment>
<comment type="catalytic activity">
    <reaction evidence="10">
        <text>N-succinyl-(2S,6S)-2,6-diaminopimelate + 2-oxoglutarate = (S)-2-succinylamino-6-oxoheptanedioate + L-glutamate</text>
        <dbReference type="Rhea" id="RHEA:11960"/>
        <dbReference type="ChEBI" id="CHEBI:15685"/>
        <dbReference type="ChEBI" id="CHEBI:16810"/>
        <dbReference type="ChEBI" id="CHEBI:29985"/>
        <dbReference type="ChEBI" id="CHEBI:58087"/>
        <dbReference type="EC" id="2.6.1.17"/>
    </reaction>
</comment>
<evidence type="ECO:0000256" key="10">
    <source>
        <dbReference type="ARBA" id="ARBA00051121"/>
    </source>
</evidence>
<comment type="pathway">
    <text evidence="12">Amino-acid biosynthesis; L-lysine biosynthesis via DAP pathway; LL-2,6-diaminopimelate from (S)-tetrahydrodipicolinate (succinylase route): step 2/3.</text>
</comment>
<dbReference type="SUPFAM" id="SSF53383">
    <property type="entry name" value="PLP-dependent transferases"/>
    <property type="match status" value="1"/>
</dbReference>
<evidence type="ECO:0000256" key="5">
    <source>
        <dbReference type="ARBA" id="ARBA00022490"/>
    </source>
</evidence>
<dbReference type="GO" id="GO:0016212">
    <property type="term" value="F:kynurenine-oxoglutarate transaminase activity"/>
    <property type="evidence" value="ECO:0007669"/>
    <property type="project" value="TreeGrafter"/>
</dbReference>